<dbReference type="InterPro" id="IPR036069">
    <property type="entry name" value="DUF34/NIF3_sf"/>
</dbReference>
<evidence type="ECO:0000256" key="5">
    <source>
        <dbReference type="PIRSR" id="PIRSR602678-1"/>
    </source>
</evidence>
<dbReference type="OrthoDB" id="9792792at2"/>
<feature type="binding site" evidence="5">
    <location>
        <position position="332"/>
    </location>
    <ligand>
        <name>a divalent metal cation</name>
        <dbReference type="ChEBI" id="CHEBI:60240"/>
        <label>1</label>
    </ligand>
</feature>
<name>A0A6I3SFZ8_HELMO</name>
<evidence type="ECO:0000256" key="2">
    <source>
        <dbReference type="ARBA" id="ARBA00022112"/>
    </source>
</evidence>
<dbReference type="Gene3D" id="3.40.1390.30">
    <property type="entry name" value="NIF3 (NGG1p interacting factor 3)-like"/>
    <property type="match status" value="1"/>
</dbReference>
<dbReference type="FunFam" id="3.40.1390.30:FF:000001">
    <property type="entry name" value="GTP cyclohydrolase 1 type 2"/>
    <property type="match status" value="1"/>
</dbReference>
<comment type="similarity">
    <text evidence="1 4">Belongs to the GTP cyclohydrolase I type 2/NIF3 family.</text>
</comment>
<evidence type="ECO:0000256" key="1">
    <source>
        <dbReference type="ARBA" id="ARBA00006964"/>
    </source>
</evidence>
<dbReference type="FunFam" id="3.30.70.120:FF:000006">
    <property type="entry name" value="GTP cyclohydrolase 1 type 2 homolog"/>
    <property type="match status" value="1"/>
</dbReference>
<feature type="binding site" evidence="5">
    <location>
        <position position="66"/>
    </location>
    <ligand>
        <name>a divalent metal cation</name>
        <dbReference type="ChEBI" id="CHEBI:60240"/>
        <label>1</label>
    </ligand>
</feature>
<dbReference type="GO" id="GO:0046872">
    <property type="term" value="F:metal ion binding"/>
    <property type="evidence" value="ECO:0007669"/>
    <property type="project" value="UniProtKB-UniRule"/>
</dbReference>
<keyword evidence="3 4" id="KW-0479">Metal-binding</keyword>
<feature type="binding site" evidence="5">
    <location>
        <position position="105"/>
    </location>
    <ligand>
        <name>a divalent metal cation</name>
        <dbReference type="ChEBI" id="CHEBI:60240"/>
        <label>1</label>
    </ligand>
</feature>
<evidence type="ECO:0000313" key="6">
    <source>
        <dbReference type="EMBL" id="MTV47504.1"/>
    </source>
</evidence>
<proteinExistence type="inferred from homology"/>
<gene>
    <name evidence="6" type="ORF">GJ688_00745</name>
</gene>
<keyword evidence="7" id="KW-1185">Reference proteome</keyword>
<dbReference type="GO" id="GO:0005737">
    <property type="term" value="C:cytoplasm"/>
    <property type="evidence" value="ECO:0007669"/>
    <property type="project" value="TreeGrafter"/>
</dbReference>
<protein>
    <recommendedName>
        <fullName evidence="2 4">GTP cyclohydrolase 1 type 2 homolog</fullName>
    </recommendedName>
</protein>
<dbReference type="NCBIfam" id="TIGR00486">
    <property type="entry name" value="YbgI_SA1388"/>
    <property type="match status" value="1"/>
</dbReference>
<reference evidence="6 7" key="1">
    <citation type="submission" date="2019-11" db="EMBL/GenBank/DDBJ databases">
        <title>Whole-genome sequence of a the green, strictly anaerobic photosynthetic bacterium Heliobacillus mobilis DSM 6151.</title>
        <authorList>
            <person name="Kyndt J.A."/>
            <person name="Meyer T.E."/>
        </authorList>
    </citation>
    <scope>NUCLEOTIDE SEQUENCE [LARGE SCALE GENOMIC DNA]</scope>
    <source>
        <strain evidence="6 7">DSM 6151</strain>
    </source>
</reference>
<dbReference type="InterPro" id="IPR015867">
    <property type="entry name" value="N-reg_PII/ATP_PRibTrfase_C"/>
</dbReference>
<feature type="binding site" evidence="5">
    <location>
        <position position="336"/>
    </location>
    <ligand>
        <name>a divalent metal cation</name>
        <dbReference type="ChEBI" id="CHEBI:60240"/>
        <label>1</label>
    </ligand>
</feature>
<evidence type="ECO:0000313" key="7">
    <source>
        <dbReference type="Proteomes" id="UP000430670"/>
    </source>
</evidence>
<evidence type="ECO:0000256" key="3">
    <source>
        <dbReference type="ARBA" id="ARBA00022723"/>
    </source>
</evidence>
<feature type="binding site" evidence="5">
    <location>
        <position position="67"/>
    </location>
    <ligand>
        <name>a divalent metal cation</name>
        <dbReference type="ChEBI" id="CHEBI:60240"/>
        <label>1</label>
    </ligand>
</feature>
<dbReference type="PIRSF" id="PIRSF037489">
    <property type="entry name" value="UCP037489_NIF3_YqfO"/>
    <property type="match status" value="1"/>
</dbReference>
<dbReference type="Gene3D" id="3.30.70.120">
    <property type="match status" value="1"/>
</dbReference>
<dbReference type="SUPFAM" id="SSF102705">
    <property type="entry name" value="NIF3 (NGG1p interacting factor 3)-like"/>
    <property type="match status" value="1"/>
</dbReference>
<sequence>MAVACARIIEWIERFAPKSLAEDWDSVGLQVGDPSATVEKVYVALDVDEDVVQAAVAQNCQMIVSHHPLIFKPISSLRWDLPQGRLLRSIIDQRLNIYAAHTNLDTAPGGVNDVLAAKLGLEDVQPLYEDKREELVKLAVFVPADQEGAVRQAMGNAGAGHIGNYSHCTFRTLGQGTFLPLEGTNPYIGKVGKLEEVAEVRVETIVPKKRLNRVLKAMLKAHPYEEVAYDLYPLLNQGPVNGLGRIGRLPEAVTIEELAKRIKKSLGIDHLRWVGRDKHKRVQKIALCGGSGASAISKAHFKGAQAYLTGDIKYHEAQSALSLGLDIFDAGHFATEQPVVAELALRLQETAKGEKADVTFLFHRENQDPIAYL</sequence>
<dbReference type="PANTHER" id="PTHR13799">
    <property type="entry name" value="NGG1 INTERACTING FACTOR 3"/>
    <property type="match status" value="1"/>
</dbReference>
<dbReference type="Pfam" id="PF01784">
    <property type="entry name" value="DUF34_NIF3"/>
    <property type="match status" value="1"/>
</dbReference>
<dbReference type="Proteomes" id="UP000430670">
    <property type="component" value="Unassembled WGS sequence"/>
</dbReference>
<comment type="caution">
    <text evidence="6">The sequence shown here is derived from an EMBL/GenBank/DDBJ whole genome shotgun (WGS) entry which is preliminary data.</text>
</comment>
<dbReference type="EMBL" id="WNKU01000001">
    <property type="protein sequence ID" value="MTV47504.1"/>
    <property type="molecule type" value="Genomic_DNA"/>
</dbReference>
<accession>A0A6I3SFZ8</accession>
<dbReference type="PANTHER" id="PTHR13799:SF14">
    <property type="entry name" value="GTP CYCLOHYDROLASE 1 TYPE 2 HOMOLOG"/>
    <property type="match status" value="1"/>
</dbReference>
<dbReference type="InterPro" id="IPR017221">
    <property type="entry name" value="DUF34/NIF3_bac"/>
</dbReference>
<dbReference type="RefSeq" id="WP_155474621.1">
    <property type="nucleotide sequence ID" value="NZ_WNKU01000001.1"/>
</dbReference>
<dbReference type="AlphaFoldDB" id="A0A6I3SFZ8"/>
<evidence type="ECO:0000256" key="4">
    <source>
        <dbReference type="PIRNR" id="PIRNR037489"/>
    </source>
</evidence>
<organism evidence="6 7">
    <name type="scientific">Heliobacterium mobile</name>
    <name type="common">Heliobacillus mobilis</name>
    <dbReference type="NCBI Taxonomy" id="28064"/>
    <lineage>
        <taxon>Bacteria</taxon>
        <taxon>Bacillati</taxon>
        <taxon>Bacillota</taxon>
        <taxon>Clostridia</taxon>
        <taxon>Eubacteriales</taxon>
        <taxon>Heliobacteriaceae</taxon>
        <taxon>Heliobacterium</taxon>
    </lineage>
</organism>
<dbReference type="InterPro" id="IPR002678">
    <property type="entry name" value="DUF34/NIF3"/>
</dbReference>